<name>A0A4S4FSI8_9MICO</name>
<dbReference type="OrthoDB" id="4182144at2"/>
<evidence type="ECO:0000313" key="2">
    <source>
        <dbReference type="Proteomes" id="UP000309133"/>
    </source>
</evidence>
<evidence type="ECO:0000313" key="1">
    <source>
        <dbReference type="EMBL" id="THG33268.1"/>
    </source>
</evidence>
<dbReference type="EMBL" id="SSSM01000001">
    <property type="protein sequence ID" value="THG33268.1"/>
    <property type="molecule type" value="Genomic_DNA"/>
</dbReference>
<dbReference type="RefSeq" id="WP_136426049.1">
    <property type="nucleotide sequence ID" value="NZ_SSSM01000001.1"/>
</dbReference>
<reference evidence="1 2" key="1">
    <citation type="submission" date="2019-04" db="EMBL/GenBank/DDBJ databases">
        <authorList>
            <person name="Jiang L."/>
        </authorList>
    </citation>
    <scope>NUCLEOTIDE SEQUENCE [LARGE SCALE GENOMIC DNA]</scope>
    <source>
        <strain evidence="1 2">YIM 131853</strain>
    </source>
</reference>
<comment type="caution">
    <text evidence="1">The sequence shown here is derived from an EMBL/GenBank/DDBJ whole genome shotgun (WGS) entry which is preliminary data.</text>
</comment>
<proteinExistence type="predicted"/>
<sequence length="222" mass="25218">MPAARTLKEQIENFSSFLVEEDLAVAVSPVLLHNDESQVSWHRRDPDRKFLETREHHSITNWKSWARNGVFTVMLFDGALLQIAFEVRDEVIVGHRLAYVPCPYQDADQVLMQLGLDDFIEYYEAVGLASARLETAVRFDYDPRAAKLGHPASHLTLNSSDVRIACVGPVSLAQFVRFVFGHFYPGLQRVRDYFETLPKPGHFSPSITSLEASEMHLAWDIG</sequence>
<dbReference type="InterPro" id="IPR018742">
    <property type="entry name" value="DUF2290"/>
</dbReference>
<dbReference type="Proteomes" id="UP000309133">
    <property type="component" value="Unassembled WGS sequence"/>
</dbReference>
<organism evidence="1 2">
    <name type="scientific">Naasia lichenicola</name>
    <dbReference type="NCBI Taxonomy" id="2565933"/>
    <lineage>
        <taxon>Bacteria</taxon>
        <taxon>Bacillati</taxon>
        <taxon>Actinomycetota</taxon>
        <taxon>Actinomycetes</taxon>
        <taxon>Micrococcales</taxon>
        <taxon>Microbacteriaceae</taxon>
        <taxon>Naasia</taxon>
    </lineage>
</organism>
<dbReference type="AlphaFoldDB" id="A0A4S4FSI8"/>
<accession>A0A4S4FSI8</accession>
<dbReference type="Pfam" id="PF10053">
    <property type="entry name" value="DUF2290"/>
    <property type="match status" value="1"/>
</dbReference>
<keyword evidence="2" id="KW-1185">Reference proteome</keyword>
<protein>
    <submittedName>
        <fullName evidence="1">DUF2290 domain-containing protein</fullName>
    </submittedName>
</protein>
<gene>
    <name evidence="1" type="ORF">E6C64_02640</name>
</gene>